<feature type="compositionally biased region" description="Basic and acidic residues" evidence="1">
    <location>
        <begin position="1"/>
        <end position="12"/>
    </location>
</feature>
<evidence type="ECO:0000313" key="3">
    <source>
        <dbReference type="Proteomes" id="UP000275846"/>
    </source>
</evidence>
<reference evidence="2 3" key="2">
    <citation type="submission" date="2018-11" db="EMBL/GenBank/DDBJ databases">
        <authorList>
            <consortium name="Pathogen Informatics"/>
        </authorList>
    </citation>
    <scope>NUCLEOTIDE SEQUENCE [LARGE SCALE GENOMIC DNA]</scope>
    <source>
        <strain evidence="2 3">NST_G2</strain>
    </source>
</reference>
<evidence type="ECO:0000313" key="4">
    <source>
        <dbReference type="WBParaSite" id="SSLN_0001392001-mRNA-1"/>
    </source>
</evidence>
<keyword evidence="3" id="KW-1185">Reference proteome</keyword>
<dbReference type="EMBL" id="UYSU01038067">
    <property type="protein sequence ID" value="VDL99801.1"/>
    <property type="molecule type" value="Genomic_DNA"/>
</dbReference>
<reference evidence="4" key="1">
    <citation type="submission" date="2016-06" db="UniProtKB">
        <authorList>
            <consortium name="WormBaseParasite"/>
        </authorList>
    </citation>
    <scope>IDENTIFICATION</scope>
</reference>
<dbReference type="AlphaFoldDB" id="A0A183TAB8"/>
<accession>A0A183TAB8</accession>
<dbReference type="Proteomes" id="UP000275846">
    <property type="component" value="Unassembled WGS sequence"/>
</dbReference>
<proteinExistence type="predicted"/>
<dbReference type="WBParaSite" id="SSLN_0001392001-mRNA-1">
    <property type="protein sequence ID" value="SSLN_0001392001-mRNA-1"/>
    <property type="gene ID" value="SSLN_0001392001"/>
</dbReference>
<organism evidence="4">
    <name type="scientific">Schistocephalus solidus</name>
    <name type="common">Tapeworm</name>
    <dbReference type="NCBI Taxonomy" id="70667"/>
    <lineage>
        <taxon>Eukaryota</taxon>
        <taxon>Metazoa</taxon>
        <taxon>Spiralia</taxon>
        <taxon>Lophotrochozoa</taxon>
        <taxon>Platyhelminthes</taxon>
        <taxon>Cestoda</taxon>
        <taxon>Eucestoda</taxon>
        <taxon>Diphyllobothriidea</taxon>
        <taxon>Diphyllobothriidae</taxon>
        <taxon>Schistocephalus</taxon>
    </lineage>
</organism>
<name>A0A183TAB8_SCHSO</name>
<sequence>MALQKKENDHLSPKKRNGSFEAIFKSSPLSNNNDEGIHEPKDFREWTLPVPFSALTQTMRPNMRHHSHVRQSPSSVSSENAEQNGLPEESAECEPGHGKLLRSVCQPSCITDEFGFKIDLTSEETNIVSNYGALAANPNVDTNYKSSSGFSSTEIDGPPIVDLVASAVPNTEKTGVTYHPATAIYSEYIVNVHGSRLMPLVEFAHLGSTISENINIQKN</sequence>
<evidence type="ECO:0000256" key="1">
    <source>
        <dbReference type="SAM" id="MobiDB-lite"/>
    </source>
</evidence>
<protein>
    <submittedName>
        <fullName evidence="2 4">Uncharacterized protein</fullName>
    </submittedName>
</protein>
<evidence type="ECO:0000313" key="2">
    <source>
        <dbReference type="EMBL" id="VDL99801.1"/>
    </source>
</evidence>
<feature type="region of interest" description="Disordered" evidence="1">
    <location>
        <begin position="1"/>
        <end position="42"/>
    </location>
</feature>
<feature type="region of interest" description="Disordered" evidence="1">
    <location>
        <begin position="60"/>
        <end position="95"/>
    </location>
</feature>
<dbReference type="OrthoDB" id="6280156at2759"/>
<gene>
    <name evidence="2" type="ORF">SSLN_LOCUS13416</name>
</gene>